<protein>
    <recommendedName>
        <fullName evidence="15">Serine/threonine-protein phosphatase T</fullName>
        <ecNumber evidence="5">3.1.3.16</ecNumber>
    </recommendedName>
</protein>
<dbReference type="SMART" id="SM00028">
    <property type="entry name" value="TPR"/>
    <property type="match status" value="3"/>
</dbReference>
<dbReference type="InterPro" id="IPR013235">
    <property type="entry name" value="PPP_dom"/>
</dbReference>
<comment type="similarity">
    <text evidence="4">Belongs to the PPP phosphatase family. PP-5 (PP-T) subfamily.</text>
</comment>
<evidence type="ECO:0000313" key="18">
    <source>
        <dbReference type="EMBL" id="CAD8123075.1"/>
    </source>
</evidence>
<evidence type="ECO:0000256" key="6">
    <source>
        <dbReference type="ARBA" id="ARBA00022723"/>
    </source>
</evidence>
<name>A0A8S1R6Q3_9CILI</name>
<dbReference type="PANTHER" id="PTHR45668:SF5">
    <property type="entry name" value="SERINE_THREONINE-PROTEIN PHOSPHATASE 5"/>
    <property type="match status" value="1"/>
</dbReference>
<evidence type="ECO:0000256" key="5">
    <source>
        <dbReference type="ARBA" id="ARBA00013081"/>
    </source>
</evidence>
<evidence type="ECO:0000256" key="10">
    <source>
        <dbReference type="ARBA" id="ARBA00022912"/>
    </source>
</evidence>
<feature type="domain" description="Serine/threonine specific protein phosphatases" evidence="17">
    <location>
        <begin position="187"/>
        <end position="463"/>
    </location>
</feature>
<evidence type="ECO:0000256" key="12">
    <source>
        <dbReference type="ARBA" id="ARBA00023242"/>
    </source>
</evidence>
<evidence type="ECO:0000256" key="11">
    <source>
        <dbReference type="ARBA" id="ARBA00023211"/>
    </source>
</evidence>
<organism evidence="18 19">
    <name type="scientific">Paramecium sonneborni</name>
    <dbReference type="NCBI Taxonomy" id="65129"/>
    <lineage>
        <taxon>Eukaryota</taxon>
        <taxon>Sar</taxon>
        <taxon>Alveolata</taxon>
        <taxon>Ciliophora</taxon>
        <taxon>Intramacronucleata</taxon>
        <taxon>Oligohymenophorea</taxon>
        <taxon>Peniculida</taxon>
        <taxon>Parameciidae</taxon>
        <taxon>Paramecium</taxon>
    </lineage>
</organism>
<keyword evidence="8" id="KW-0378">Hydrolase</keyword>
<dbReference type="GO" id="GO:0005737">
    <property type="term" value="C:cytoplasm"/>
    <property type="evidence" value="ECO:0007669"/>
    <property type="project" value="UniProtKB-ARBA"/>
</dbReference>
<comment type="catalytic activity">
    <reaction evidence="14">
        <text>O-phospho-L-threonyl-[protein] + H2O = L-threonyl-[protein] + phosphate</text>
        <dbReference type="Rhea" id="RHEA:47004"/>
        <dbReference type="Rhea" id="RHEA-COMP:11060"/>
        <dbReference type="Rhea" id="RHEA-COMP:11605"/>
        <dbReference type="ChEBI" id="CHEBI:15377"/>
        <dbReference type="ChEBI" id="CHEBI:30013"/>
        <dbReference type="ChEBI" id="CHEBI:43474"/>
        <dbReference type="ChEBI" id="CHEBI:61977"/>
        <dbReference type="EC" id="3.1.3.16"/>
    </reaction>
    <physiologicalReaction direction="left-to-right" evidence="14">
        <dbReference type="Rhea" id="RHEA:47005"/>
    </physiologicalReaction>
</comment>
<evidence type="ECO:0000256" key="8">
    <source>
        <dbReference type="ARBA" id="ARBA00022801"/>
    </source>
</evidence>
<dbReference type="Pfam" id="PF08321">
    <property type="entry name" value="PPP5"/>
    <property type="match status" value="1"/>
</dbReference>
<keyword evidence="10" id="KW-0904">Protein phosphatase</keyword>
<evidence type="ECO:0000256" key="15">
    <source>
        <dbReference type="ARBA" id="ARBA00073946"/>
    </source>
</evidence>
<keyword evidence="9 16" id="KW-0802">TPR repeat</keyword>
<keyword evidence="19" id="KW-1185">Reference proteome</keyword>
<evidence type="ECO:0000256" key="4">
    <source>
        <dbReference type="ARBA" id="ARBA00008786"/>
    </source>
</evidence>
<evidence type="ECO:0000256" key="1">
    <source>
        <dbReference type="ARBA" id="ARBA00001936"/>
    </source>
</evidence>
<dbReference type="GO" id="GO:0046872">
    <property type="term" value="F:metal ion binding"/>
    <property type="evidence" value="ECO:0007669"/>
    <property type="project" value="UniProtKB-KW"/>
</dbReference>
<evidence type="ECO:0000259" key="17">
    <source>
        <dbReference type="SMART" id="SM00156"/>
    </source>
</evidence>
<dbReference type="PIRSF" id="PIRSF033096">
    <property type="entry name" value="PPPtase_5"/>
    <property type="match status" value="1"/>
</dbReference>
<keyword evidence="6" id="KW-0479">Metal-binding</keyword>
<keyword evidence="7" id="KW-0677">Repeat</keyword>
<dbReference type="InterPro" id="IPR051134">
    <property type="entry name" value="PPP_phosphatase"/>
</dbReference>
<reference evidence="18" key="1">
    <citation type="submission" date="2021-01" db="EMBL/GenBank/DDBJ databases">
        <authorList>
            <consortium name="Genoscope - CEA"/>
            <person name="William W."/>
        </authorList>
    </citation>
    <scope>NUCLEOTIDE SEQUENCE</scope>
</reference>
<evidence type="ECO:0000256" key="7">
    <source>
        <dbReference type="ARBA" id="ARBA00022737"/>
    </source>
</evidence>
<accession>A0A8S1R6Q3</accession>
<dbReference type="Pfam" id="PF13181">
    <property type="entry name" value="TPR_8"/>
    <property type="match status" value="1"/>
</dbReference>
<dbReference type="InterPro" id="IPR019734">
    <property type="entry name" value="TPR_rpt"/>
</dbReference>
<dbReference type="Pfam" id="PF00149">
    <property type="entry name" value="Metallophos"/>
    <property type="match status" value="1"/>
</dbReference>
<dbReference type="OrthoDB" id="445564at2759"/>
<evidence type="ECO:0000256" key="3">
    <source>
        <dbReference type="ARBA" id="ARBA00004123"/>
    </source>
</evidence>
<comment type="caution">
    <text evidence="18">The sequence shown here is derived from an EMBL/GenBank/DDBJ whole genome shotgun (WGS) entry which is preliminary data.</text>
</comment>
<dbReference type="Proteomes" id="UP000692954">
    <property type="component" value="Unassembled WGS sequence"/>
</dbReference>
<evidence type="ECO:0000256" key="2">
    <source>
        <dbReference type="ARBA" id="ARBA00001946"/>
    </source>
</evidence>
<dbReference type="CDD" id="cd07417">
    <property type="entry name" value="MPP_PP5_C"/>
    <property type="match status" value="1"/>
</dbReference>
<comment type="subcellular location">
    <subcellularLocation>
        <location evidence="3">Nucleus</location>
    </subcellularLocation>
</comment>
<dbReference type="PANTHER" id="PTHR45668">
    <property type="entry name" value="SERINE/THREONINE-PROTEIN PHOSPHATASE 5-RELATED"/>
    <property type="match status" value="1"/>
</dbReference>
<dbReference type="EMBL" id="CAJJDN010000142">
    <property type="protein sequence ID" value="CAD8123075.1"/>
    <property type="molecule type" value="Genomic_DNA"/>
</dbReference>
<dbReference type="InterPro" id="IPR041753">
    <property type="entry name" value="PP5_C"/>
</dbReference>
<evidence type="ECO:0000256" key="14">
    <source>
        <dbReference type="ARBA" id="ARBA00048832"/>
    </source>
</evidence>
<evidence type="ECO:0000256" key="13">
    <source>
        <dbReference type="ARBA" id="ARBA00047986"/>
    </source>
</evidence>
<dbReference type="InterPro" id="IPR006186">
    <property type="entry name" value="Ser/Thr-sp_prot-phosphatase"/>
</dbReference>
<dbReference type="InterPro" id="IPR004843">
    <property type="entry name" value="Calcineurin-like_PHP"/>
</dbReference>
<comment type="cofactor">
    <cofactor evidence="1">
        <name>Mn(2+)</name>
        <dbReference type="ChEBI" id="CHEBI:29035"/>
    </cofactor>
</comment>
<dbReference type="EC" id="3.1.3.16" evidence="5"/>
<evidence type="ECO:0000313" key="19">
    <source>
        <dbReference type="Proteomes" id="UP000692954"/>
    </source>
</evidence>
<feature type="repeat" description="TPR" evidence="16">
    <location>
        <begin position="79"/>
        <end position="112"/>
    </location>
</feature>
<evidence type="ECO:0000256" key="9">
    <source>
        <dbReference type="ARBA" id="ARBA00022803"/>
    </source>
</evidence>
<dbReference type="FunFam" id="3.60.21.10:FF:000036">
    <property type="entry name" value="Serine/threonine protein phosphatase 5"/>
    <property type="match status" value="1"/>
</dbReference>
<dbReference type="PROSITE" id="PS50005">
    <property type="entry name" value="TPR"/>
    <property type="match status" value="1"/>
</dbReference>
<sequence>MILNSPDSAEKFKEQGNEQFKLSNFQKAIEFYTAGIEIGTGNQRLLCLSNRAFAHIKMENYGLAINDADEILKEDPRFIKAYYRKGSAYLLLSKFDDARKEFKKADSLTQGKDEDIQAKLKQIKQAIFEREFAKSIERPDEASEPIDIKDICVEQGYDGPRIDNDISEVTPEWCEKLMNHFKDQKKLHKKYAVMILQKVGEIMKSQQNVVEYDVPKDLEFTVCGDTHGQYFDLLNIFKINGNPSIKRPYLFNGDFVDRGSWSVEVIMTLFAWKVCNPDIMHLTRGNHESRNMNKLYGFEGEVKHKYDDKVYELFQTVFTYLPLAYTLSKQVMVVHGGLFSNDGVTINELQKLNRFRDIPEGGPMADMLWSDPIKQNGRHPSKRGISISFGPDIAHKFLNENGLSLLVRSHEMKDQGYEVEADGRVITIFSAPNYCDQMKNKGAFIIFKGGEMKPKFVQFDAVEHPKLPPMAYARNYGMFM</sequence>
<comment type="cofactor">
    <cofactor evidence="2">
        <name>Mg(2+)</name>
        <dbReference type="ChEBI" id="CHEBI:18420"/>
    </cofactor>
</comment>
<dbReference type="SMART" id="SM00156">
    <property type="entry name" value="PP2Ac"/>
    <property type="match status" value="1"/>
</dbReference>
<proteinExistence type="inferred from homology"/>
<dbReference type="GO" id="GO:0004722">
    <property type="term" value="F:protein serine/threonine phosphatase activity"/>
    <property type="evidence" value="ECO:0007669"/>
    <property type="project" value="UniProtKB-EC"/>
</dbReference>
<keyword evidence="11" id="KW-0464">Manganese</keyword>
<evidence type="ECO:0000256" key="16">
    <source>
        <dbReference type="PROSITE-ProRule" id="PRU00339"/>
    </source>
</evidence>
<dbReference type="GO" id="GO:0005634">
    <property type="term" value="C:nucleus"/>
    <property type="evidence" value="ECO:0007669"/>
    <property type="project" value="UniProtKB-SubCell"/>
</dbReference>
<dbReference type="AlphaFoldDB" id="A0A8S1R6Q3"/>
<keyword evidence="12" id="KW-0539">Nucleus</keyword>
<gene>
    <name evidence="18" type="ORF">PSON_ATCC_30995.1.T1420085</name>
</gene>
<comment type="catalytic activity">
    <reaction evidence="13">
        <text>O-phospho-L-seryl-[protein] + H2O = L-seryl-[protein] + phosphate</text>
        <dbReference type="Rhea" id="RHEA:20629"/>
        <dbReference type="Rhea" id="RHEA-COMP:9863"/>
        <dbReference type="Rhea" id="RHEA-COMP:11604"/>
        <dbReference type="ChEBI" id="CHEBI:15377"/>
        <dbReference type="ChEBI" id="CHEBI:29999"/>
        <dbReference type="ChEBI" id="CHEBI:43474"/>
        <dbReference type="ChEBI" id="CHEBI:83421"/>
        <dbReference type="EC" id="3.1.3.16"/>
    </reaction>
    <physiologicalReaction direction="left-to-right" evidence="13">
        <dbReference type="Rhea" id="RHEA:20630"/>
    </physiologicalReaction>
</comment>